<keyword evidence="2" id="KW-1185">Reference proteome</keyword>
<protein>
    <submittedName>
        <fullName evidence="1">Neutral trehalase</fullName>
    </submittedName>
</protein>
<accession>A0ACC6L1F5</accession>
<evidence type="ECO:0000313" key="1">
    <source>
        <dbReference type="EMBL" id="MDR6785337.1"/>
    </source>
</evidence>
<proteinExistence type="predicted"/>
<gene>
    <name evidence="1" type="ORF">J2X78_003922</name>
</gene>
<reference evidence="1" key="1">
    <citation type="submission" date="2023-07" db="EMBL/GenBank/DDBJ databases">
        <title>Sorghum-associated microbial communities from plants grown in Nebraska, USA.</title>
        <authorList>
            <person name="Schachtman D."/>
        </authorList>
    </citation>
    <scope>NUCLEOTIDE SEQUENCE</scope>
    <source>
        <strain evidence="1">2697</strain>
    </source>
</reference>
<sequence>MKVLFKIVALCLPVLLFAQQKKMTDFKALNTTHDMLLSAWGPYSKRYAGISHIPEFKSGIRFDFSVFPGLYRYKPSVPHVLLQSDYFPWKSNDELTKYTFRHELLWKDEAYADVTYEVIDSSSVLVAVQCVNNTALPQSMDINLMSYLDYPENYPLYGLHLGKGSVWINAVDYQSLKFAKPGPRDNLVYDGWLAAELRNEALLNGRGIGAAFSSTKGNRVDYQVSLNDRQLEGQLILFYRMKKGTSQVFHTGGLIAESIRLKGTGNLEQLKIPYRVAKPGLKAFWLASEAGDVVEFNGFALVPSGDPLPQVVALEKQFTPEVKEDMDSKTLVLKYKEIANYYGIAWDDNNARIREFKNDELDYFFRRHVNNQTHKTFVGNNKGNFANIYIRPVELDAHEEKTVYALLCKGGYEQVKKGLGRLNELKQKVIAIKGTPTDTELLPAGEKYAFSQQILKATLMTNIMYPVYTQNSYIRHFTPGKWYNSLYTWDSGFIAVGLNEISSKLAAECINVYTTAEGNQNAFIQHGTPYPVQIYAFFDLWNKTQSREALAYFYPRLKRYYEFMAGRYGSSTTRSLKSDMLTSWDYFYNSGGWDDYPAQVTVHEQKATKQVAAAVNNAYSIRIAKMLRMAAIALKKDRDLSAYDADIKAFTTALQQHSWNENSGYFSYVLHDKQGNPTGHFKDPLSGEDHNMGLDGAYPLFAGICTPAQEARLIEKIFSEKHMWTPSGICVVDQSAPYFKPIGYWNGSVWMPHQWFAWKAMLDLGRFDLAQKIALKGLDVFKKEVDNSYATFEYFSAKTGRGAGWHQFGGLSSPVLSWFSAYFKPGTVTTGFEIWVRDQEFNVKQSAYKANLSFDQATVAHARSFLVCMNPAFEYEVLANGKPAQANVPYAGLLQITLPASNKDVSLTIQAMKK</sequence>
<organism evidence="1 2">
    <name type="scientific">Pedobacter africanus</name>
    <dbReference type="NCBI Taxonomy" id="151894"/>
    <lineage>
        <taxon>Bacteria</taxon>
        <taxon>Pseudomonadati</taxon>
        <taxon>Bacteroidota</taxon>
        <taxon>Sphingobacteriia</taxon>
        <taxon>Sphingobacteriales</taxon>
        <taxon>Sphingobacteriaceae</taxon>
        <taxon>Pedobacter</taxon>
    </lineage>
</organism>
<evidence type="ECO:0000313" key="2">
    <source>
        <dbReference type="Proteomes" id="UP001246858"/>
    </source>
</evidence>
<dbReference type="Proteomes" id="UP001246858">
    <property type="component" value="Unassembled WGS sequence"/>
</dbReference>
<comment type="caution">
    <text evidence="1">The sequence shown here is derived from an EMBL/GenBank/DDBJ whole genome shotgun (WGS) entry which is preliminary data.</text>
</comment>
<dbReference type="EMBL" id="JAVDTF010000004">
    <property type="protein sequence ID" value="MDR6785337.1"/>
    <property type="molecule type" value="Genomic_DNA"/>
</dbReference>
<name>A0ACC6L1F5_9SPHI</name>